<accession>A0A182F8L4</accession>
<evidence type="ECO:0000256" key="2">
    <source>
        <dbReference type="ARBA" id="ARBA00022771"/>
    </source>
</evidence>
<dbReference type="InterPro" id="IPR007588">
    <property type="entry name" value="Znf_FLYWCH"/>
</dbReference>
<dbReference type="Proteomes" id="UP000069272">
    <property type="component" value="Chromosome 2R"/>
</dbReference>
<dbReference type="InterPro" id="IPR040312">
    <property type="entry name" value="FWCH1/FWCH2"/>
</dbReference>
<feature type="domain" description="FLYWCH-type" evidence="5">
    <location>
        <begin position="639"/>
        <end position="700"/>
    </location>
</feature>
<keyword evidence="7" id="KW-1185">Reference proteome</keyword>
<feature type="domain" description="FLYWCH-type" evidence="5">
    <location>
        <begin position="315"/>
        <end position="361"/>
    </location>
</feature>
<feature type="domain" description="FLYWCH-type" evidence="5">
    <location>
        <begin position="38"/>
        <end position="96"/>
    </location>
</feature>
<reference evidence="6" key="2">
    <citation type="submission" date="2022-08" db="UniProtKB">
        <authorList>
            <consortium name="EnsemblMetazoa"/>
        </authorList>
    </citation>
    <scope>IDENTIFICATION</scope>
    <source>
        <strain evidence="6">STECLA/ALBI9_A</strain>
    </source>
</reference>
<dbReference type="GO" id="GO:0008270">
    <property type="term" value="F:zinc ion binding"/>
    <property type="evidence" value="ECO:0007669"/>
    <property type="project" value="UniProtKB-KW"/>
</dbReference>
<sequence>MQTVSTSTANRSVSKRGKMKTETPPMVEIPSSTKIHYINGRGNNMLIYQGHRYIQNNVYAGKKYWKCTKWHSQCKARAITDSADPERCILKNTHNHNVADVSHALRIFKWHYKQSQRSGKELLVINGITFFRNRQRNNKQYWKCNQYYKYATGANIFFTKSSRGRPAIVIGGMRYLFMSENEKRVVWRCSAMATDKLKCPARILQFKNPERFVIHREKQHIHAPLKRTKPRSQKGKLQLSYNGFYYCKEKTIHEKEYWRCIYYTTKIKCHGRLHVVGNQVFRGTSHNHVARRFKRADYKRLSNAWMVVKESCIQFTNTQRGRIMLNYAGYKYVQNRQSTKNIFWRCARYVKHGCRASYEFDQDTKLFKTTEAAIFGISQRGARKLIYRGFQYVKDRDFPDSTNWRCALFKRHKCRARAITKHVGGVICVRPSNFMHNHSIVCAKPFLESQDEVIVCYFMKDMDMCGKSKRAQYPTGSAHFIRNTSIYVPAVFGTTRRGHKKLLHDGHAYTRDRQSVKTCNWKCSLFTRYRCRARAVTKDIEGLIHMKVTNADHYHPKFEYKATSKKEAISKNKTAENGARVNWKCRFYQRLHCKARALTKNINGCQYVKMFNIKHTHGREVNSPRKRRKIKLEVAHFGSTQRGKPLLVIGGYSYIRNGEFIHSINWRCSLHRTLKCKAKAIMIKRDGQKCVRLSNPEHNHAPNMKFTDLKRTKSFGLLHVDGWQFTAGQRGKPKLVIGNNSFFRTKGDNQRSYWSCSSYKSKKCRCKLVTHRDSFVVKFTHKAHTHPDEYVDLSKVQMIEANMDDFYERCSIIEEKPIIEEIKFERISKQHFKDEIDDDYEGKYIFPHDLRMETGTKGRPKLVMGGYAFFRNNCARNKTYWLCSRNRTIKCKFMIKSRKLPYSFVKGQRGALKILFQEFTYFCSKHMSSLLWNSKQI</sequence>
<protein>
    <recommendedName>
        <fullName evidence="5">FLYWCH-type domain-containing protein</fullName>
    </recommendedName>
</protein>
<keyword evidence="3" id="KW-0862">Zinc</keyword>
<dbReference type="AlphaFoldDB" id="A0A182F8L4"/>
<dbReference type="Gene3D" id="2.20.25.240">
    <property type="match status" value="10"/>
</dbReference>
<evidence type="ECO:0000259" key="5">
    <source>
        <dbReference type="Pfam" id="PF04500"/>
    </source>
</evidence>
<name>A0A182F8L4_ANOAL</name>
<feature type="domain" description="FLYWCH-type" evidence="5">
    <location>
        <begin position="725"/>
        <end position="786"/>
    </location>
</feature>
<dbReference type="VEuPathDB" id="VectorBase:AALB002838"/>
<evidence type="ECO:0000313" key="7">
    <source>
        <dbReference type="Proteomes" id="UP000069272"/>
    </source>
</evidence>
<feature type="domain" description="FLYWCH-type" evidence="5">
    <location>
        <begin position="158"/>
        <end position="222"/>
    </location>
</feature>
<feature type="domain" description="FLYWCH-type" evidence="5">
    <location>
        <begin position="571"/>
        <end position="617"/>
    </location>
</feature>
<feature type="compositionally biased region" description="Polar residues" evidence="4">
    <location>
        <begin position="1"/>
        <end position="12"/>
    </location>
</feature>
<dbReference type="PANTHER" id="PTHR31665:SF0">
    <property type="entry name" value="FLYWCH FAMILY MEMBER 2"/>
    <property type="match status" value="1"/>
</dbReference>
<dbReference type="Pfam" id="PF04500">
    <property type="entry name" value="FLYWCH"/>
    <property type="match status" value="11"/>
</dbReference>
<feature type="domain" description="FLYWCH-type" evidence="5">
    <location>
        <begin position="231"/>
        <end position="288"/>
    </location>
</feature>
<feature type="domain" description="FLYWCH-type" evidence="5">
    <location>
        <begin position="114"/>
        <end position="149"/>
    </location>
</feature>
<dbReference type="VEuPathDB" id="VectorBase:AALB20_037084"/>
<reference evidence="6 7" key="1">
    <citation type="journal article" date="2017" name="G3 (Bethesda)">
        <title>The Physical Genome Mapping of Anopheles albimanus Corrected Scaffold Misassemblies and Identified Interarm Rearrangements in Genus Anopheles.</title>
        <authorList>
            <person name="Artemov G.N."/>
            <person name="Peery A.N."/>
            <person name="Jiang X."/>
            <person name="Tu Z."/>
            <person name="Stegniy V.N."/>
            <person name="Sharakhova M.V."/>
            <person name="Sharakhov I.V."/>
        </authorList>
    </citation>
    <scope>NUCLEOTIDE SEQUENCE [LARGE SCALE GENOMIC DNA]</scope>
    <source>
        <strain evidence="6 7">ALBI9_A</strain>
    </source>
</reference>
<keyword evidence="1" id="KW-0479">Metal-binding</keyword>
<feature type="domain" description="FLYWCH-type" evidence="5">
    <location>
        <begin position="854"/>
        <end position="893"/>
    </location>
</feature>
<dbReference type="PANTHER" id="PTHR31665">
    <property type="entry name" value="FLYWCH FAMILY MEMBER 2-RELATED"/>
    <property type="match status" value="1"/>
</dbReference>
<evidence type="ECO:0000313" key="6">
    <source>
        <dbReference type="EnsemblMetazoa" id="AALB002838-PA"/>
    </source>
</evidence>
<evidence type="ECO:0000256" key="1">
    <source>
        <dbReference type="ARBA" id="ARBA00022723"/>
    </source>
</evidence>
<dbReference type="EnsemblMetazoa" id="AALB002838-RA">
    <property type="protein sequence ID" value="AALB002838-PA"/>
    <property type="gene ID" value="AALB002838"/>
</dbReference>
<feature type="domain" description="FLYWCH-type" evidence="5">
    <location>
        <begin position="377"/>
        <end position="438"/>
    </location>
</feature>
<dbReference type="STRING" id="7167.A0A182F8L4"/>
<feature type="region of interest" description="Disordered" evidence="4">
    <location>
        <begin position="1"/>
        <end position="26"/>
    </location>
</feature>
<evidence type="ECO:0000256" key="3">
    <source>
        <dbReference type="ARBA" id="ARBA00022833"/>
    </source>
</evidence>
<proteinExistence type="predicted"/>
<organism evidence="6 7">
    <name type="scientific">Anopheles albimanus</name>
    <name type="common">New world malaria mosquito</name>
    <dbReference type="NCBI Taxonomy" id="7167"/>
    <lineage>
        <taxon>Eukaryota</taxon>
        <taxon>Metazoa</taxon>
        <taxon>Ecdysozoa</taxon>
        <taxon>Arthropoda</taxon>
        <taxon>Hexapoda</taxon>
        <taxon>Insecta</taxon>
        <taxon>Pterygota</taxon>
        <taxon>Neoptera</taxon>
        <taxon>Endopterygota</taxon>
        <taxon>Diptera</taxon>
        <taxon>Nematocera</taxon>
        <taxon>Culicoidea</taxon>
        <taxon>Culicidae</taxon>
        <taxon>Anophelinae</taxon>
        <taxon>Anopheles</taxon>
    </lineage>
</organism>
<evidence type="ECO:0000256" key="4">
    <source>
        <dbReference type="SAM" id="MobiDB-lite"/>
    </source>
</evidence>
<feature type="domain" description="FLYWCH-type" evidence="5">
    <location>
        <begin position="494"/>
        <end position="555"/>
    </location>
</feature>
<keyword evidence="2" id="KW-0863">Zinc-finger</keyword>